<keyword evidence="6" id="KW-0378">Hydrolase</keyword>
<name>A0A0P7ZSW1_9CYAN</name>
<evidence type="ECO:0000256" key="1">
    <source>
        <dbReference type="ARBA" id="ARBA00001968"/>
    </source>
</evidence>
<keyword evidence="6" id="KW-0255">Endonuclease</keyword>
<comment type="caution">
    <text evidence="6">The sequence shown here is derived from an EMBL/GenBank/DDBJ whole genome shotgun (WGS) entry which is preliminary data.</text>
</comment>
<comment type="cofactor">
    <cofactor evidence="1">
        <name>a divalent metal cation</name>
        <dbReference type="ChEBI" id="CHEBI:60240"/>
    </cofactor>
</comment>
<accession>A0A0P7ZSW1</accession>
<feature type="compositionally biased region" description="Basic and acidic residues" evidence="3">
    <location>
        <begin position="142"/>
        <end position="156"/>
    </location>
</feature>
<dbReference type="Pfam" id="PF13359">
    <property type="entry name" value="DDE_Tnp_4"/>
    <property type="match status" value="1"/>
</dbReference>
<organism evidence="6 7">
    <name type="scientific">Phormidesmis priestleyi Ana</name>
    <dbReference type="NCBI Taxonomy" id="1666911"/>
    <lineage>
        <taxon>Bacteria</taxon>
        <taxon>Bacillati</taxon>
        <taxon>Cyanobacteriota</taxon>
        <taxon>Cyanophyceae</taxon>
        <taxon>Leptolyngbyales</taxon>
        <taxon>Leptolyngbyaceae</taxon>
        <taxon>Phormidesmis</taxon>
    </lineage>
</organism>
<evidence type="ECO:0000313" key="6">
    <source>
        <dbReference type="EMBL" id="KPQ33305.1"/>
    </source>
</evidence>
<gene>
    <name evidence="6" type="ORF">HLUCCA11_18910</name>
</gene>
<dbReference type="Pfam" id="PF13613">
    <property type="entry name" value="HTH_Tnp_4"/>
    <property type="match status" value="1"/>
</dbReference>
<evidence type="ECO:0000256" key="2">
    <source>
        <dbReference type="ARBA" id="ARBA00022723"/>
    </source>
</evidence>
<reference evidence="6 7" key="1">
    <citation type="submission" date="2015-09" db="EMBL/GenBank/DDBJ databases">
        <title>Identification and resolution of microdiversity through metagenomic sequencing of parallel consortia.</title>
        <authorList>
            <person name="Nelson W.C."/>
            <person name="Romine M.F."/>
            <person name="Lindemann S.R."/>
        </authorList>
    </citation>
    <scope>NUCLEOTIDE SEQUENCE [LARGE SCALE GENOMIC DNA]</scope>
    <source>
        <strain evidence="6">Ana</strain>
    </source>
</reference>
<protein>
    <submittedName>
        <fullName evidence="6">Helix-turn-helix of DDE superfamily endonuclease/DDE superfamily endonuclease</fullName>
    </submittedName>
</protein>
<evidence type="ECO:0000259" key="5">
    <source>
        <dbReference type="Pfam" id="PF13613"/>
    </source>
</evidence>
<dbReference type="GO" id="GO:0046872">
    <property type="term" value="F:metal ion binding"/>
    <property type="evidence" value="ECO:0007669"/>
    <property type="project" value="UniProtKB-KW"/>
</dbReference>
<dbReference type="InterPro" id="IPR027806">
    <property type="entry name" value="HARBI1_dom"/>
</dbReference>
<proteinExistence type="predicted"/>
<dbReference type="EMBL" id="LJZR01000034">
    <property type="protein sequence ID" value="KPQ33305.1"/>
    <property type="molecule type" value="Genomic_DNA"/>
</dbReference>
<dbReference type="PANTHER" id="PTHR23080">
    <property type="entry name" value="THAP DOMAIN PROTEIN"/>
    <property type="match status" value="1"/>
</dbReference>
<dbReference type="STRING" id="1666911.HLUCCA11_18910"/>
<dbReference type="Proteomes" id="UP000050465">
    <property type="component" value="Unassembled WGS sequence"/>
</dbReference>
<feature type="region of interest" description="Disordered" evidence="3">
    <location>
        <begin position="142"/>
        <end position="166"/>
    </location>
</feature>
<feature type="compositionally biased region" description="Basic residues" evidence="3">
    <location>
        <begin position="157"/>
        <end position="166"/>
    </location>
</feature>
<feature type="domain" description="Transposase Helix-turn-helix" evidence="5">
    <location>
        <begin position="65"/>
        <end position="111"/>
    </location>
</feature>
<dbReference type="GO" id="GO:0004519">
    <property type="term" value="F:endonuclease activity"/>
    <property type="evidence" value="ECO:0007669"/>
    <property type="project" value="UniProtKB-KW"/>
</dbReference>
<dbReference type="InterPro" id="IPR027805">
    <property type="entry name" value="Transposase_HTH_dom"/>
</dbReference>
<dbReference type="AlphaFoldDB" id="A0A0P7ZSW1"/>
<keyword evidence="6" id="KW-0540">Nuclease</keyword>
<evidence type="ECO:0000256" key="3">
    <source>
        <dbReference type="SAM" id="MobiDB-lite"/>
    </source>
</evidence>
<feature type="domain" description="DDE Tnp4" evidence="4">
    <location>
        <begin position="139"/>
        <end position="293"/>
    </location>
</feature>
<keyword evidence="2" id="KW-0479">Metal-binding</keyword>
<sequence length="307" mass="34838">MRITYSELKKKPRILKSLTGLTVPEFEALLPSFGRAWAQFVEAEFEQKKRKRAYGAGRKPELGLLSDKLLFILFYFRQYPTQEVQGYLFGIGQAQANEWIHRLAGVLNQALGAEQQLPERRPAKLEAVLAACPGLTFLIDGTERPINRPKDKEKQKSHYSGKQKKHTVKNNVITSRGGSIVYLSGTYEGKKHDKKIADEEDYRFPSGSKLLQDTGFQGYKPEGVTILQPKKKPRNGELTPDEKVINRAVSSVRVEVEHQIGGAKRCQILVQKFRNRVENFVDDVMETACGLHNFRMSHRRGQVNAIA</sequence>
<evidence type="ECO:0000313" key="7">
    <source>
        <dbReference type="Proteomes" id="UP000050465"/>
    </source>
</evidence>
<dbReference type="PATRIC" id="fig|1666911.3.peg.1986"/>
<evidence type="ECO:0000259" key="4">
    <source>
        <dbReference type="Pfam" id="PF13359"/>
    </source>
</evidence>